<proteinExistence type="predicted"/>
<evidence type="ECO:0000313" key="2">
    <source>
        <dbReference type="Proteomes" id="UP000218334"/>
    </source>
</evidence>
<gene>
    <name evidence="1" type="ORF">ARMSODRAFT_1028297</name>
</gene>
<dbReference type="EMBL" id="KZ293547">
    <property type="protein sequence ID" value="PBK58380.1"/>
    <property type="molecule type" value="Genomic_DNA"/>
</dbReference>
<reference evidence="2" key="1">
    <citation type="journal article" date="2017" name="Nat. Ecol. Evol.">
        <title>Genome expansion and lineage-specific genetic innovations in the forest pathogenic fungi Armillaria.</title>
        <authorList>
            <person name="Sipos G."/>
            <person name="Prasanna A.N."/>
            <person name="Walter M.C."/>
            <person name="O'Connor E."/>
            <person name="Balint B."/>
            <person name="Krizsan K."/>
            <person name="Kiss B."/>
            <person name="Hess J."/>
            <person name="Varga T."/>
            <person name="Slot J."/>
            <person name="Riley R."/>
            <person name="Boka B."/>
            <person name="Rigling D."/>
            <person name="Barry K."/>
            <person name="Lee J."/>
            <person name="Mihaltcheva S."/>
            <person name="LaButti K."/>
            <person name="Lipzen A."/>
            <person name="Waldron R."/>
            <person name="Moloney N.M."/>
            <person name="Sperisen C."/>
            <person name="Kredics L."/>
            <person name="Vagvoelgyi C."/>
            <person name="Patrignani A."/>
            <person name="Fitzpatrick D."/>
            <person name="Nagy I."/>
            <person name="Doyle S."/>
            <person name="Anderson J.B."/>
            <person name="Grigoriev I.V."/>
            <person name="Gueldener U."/>
            <person name="Muensterkoetter M."/>
            <person name="Nagy L.G."/>
        </authorList>
    </citation>
    <scope>NUCLEOTIDE SEQUENCE [LARGE SCALE GENOMIC DNA]</scope>
    <source>
        <strain evidence="2">28-4</strain>
    </source>
</reference>
<dbReference type="AlphaFoldDB" id="A0A2H3AKV0"/>
<name>A0A2H3AKV0_9AGAR</name>
<accession>A0A2H3AKV0</accession>
<keyword evidence="2" id="KW-1185">Reference proteome</keyword>
<protein>
    <submittedName>
        <fullName evidence="1">Uncharacterized protein</fullName>
    </submittedName>
</protein>
<organism evidence="1 2">
    <name type="scientific">Armillaria solidipes</name>
    <dbReference type="NCBI Taxonomy" id="1076256"/>
    <lineage>
        <taxon>Eukaryota</taxon>
        <taxon>Fungi</taxon>
        <taxon>Dikarya</taxon>
        <taxon>Basidiomycota</taxon>
        <taxon>Agaricomycotina</taxon>
        <taxon>Agaricomycetes</taxon>
        <taxon>Agaricomycetidae</taxon>
        <taxon>Agaricales</taxon>
        <taxon>Marasmiineae</taxon>
        <taxon>Physalacriaceae</taxon>
        <taxon>Armillaria</taxon>
    </lineage>
</organism>
<sequence>MHIQWLSARILPTRWYHIKTGHPEASHQGVHEEHLTSHGISADHQIKAAIGIGRLYSPGIAQYAAQDVCFLRLDEQNGSDQSTRPFVHDVPFAFDVTMRRPMDVACTAPPLSVLTKVFSRGE</sequence>
<dbReference type="Proteomes" id="UP000218334">
    <property type="component" value="Unassembled WGS sequence"/>
</dbReference>
<evidence type="ECO:0000313" key="1">
    <source>
        <dbReference type="EMBL" id="PBK58380.1"/>
    </source>
</evidence>